<comment type="caution">
    <text evidence="8">The sequence shown here is derived from an EMBL/GenBank/DDBJ whole genome shotgun (WGS) entry which is preliminary data.</text>
</comment>
<name>A0ABS9NQM3_9NEIS</name>
<evidence type="ECO:0000313" key="9">
    <source>
        <dbReference type="Proteomes" id="UP001298424"/>
    </source>
</evidence>
<dbReference type="Proteomes" id="UP001298424">
    <property type="component" value="Unassembled WGS sequence"/>
</dbReference>
<feature type="transmembrane region" description="Helical" evidence="6">
    <location>
        <begin position="631"/>
        <end position="649"/>
    </location>
</feature>
<dbReference type="PANTHER" id="PTHR33406:SF13">
    <property type="entry name" value="MEMBRANE PROTEIN YDFJ"/>
    <property type="match status" value="1"/>
</dbReference>
<feature type="domain" description="Membrane transport protein MMPL" evidence="7">
    <location>
        <begin position="205"/>
        <end position="309"/>
    </location>
</feature>
<accession>A0ABS9NQM3</accession>
<sequence length="769" mass="82121">MAKWARLYALLLAAAAVLLAIWLPQGGRIETDFAALLPADAGIDELWRAADQANERALNGQILLLVGASDAEQAIAAAENTARQWRQSGLFAAVDSRINPDLDALRAQIRALGVNALDAPNRRLLDSDPAAYFQSRAEDAADPFAQNLLPLEQDWPGFGRFVQQKQPAGRLQWHSGSGMLFAEHENITWVLLRARLPETGIGAQEKLLPLLDATRDTAARKGYRVLAAGGALFAADAKHKSERESTLMSALGLGLTFALLLAVFRSLRVLALFVPLIAGMLLGLAAVIGLFGHIHILAVVIGTSLVGMMVDFPLHWLAPSVFERGWQGVPAMRRVLPAFCASLAITVTGYLLLAFTPLPVLRQTAVFSVTALCGAFAATVLLLPPLFKGYAARETWFAGAMRRAAACKVHLLLWPLLLFAAAGSLKSNWQDDIRDWVALDPALLADTKAVADISGSDSSGRFVLVAAGNTDELLRRNAEVETALAPLLAQGSLKGVQSLNQWLLPQDEQRRLQRRLRDIAEQPENFAAFEQLGVPAATVQAALRDAAKAPPVSLEQGLQPEIAEAWRSLYLGKIGARHANIVRIQGAAGSGDLAAALAKLPCNRNGGACARLIDKRQHLNGLFRHTRNQAAWLKLASFALAWLVLWRVFGARRGSLILLVPLTAAAATVGMLGWLGLPVSLFAMFGLLLVAAIGADYAVYALTAREPPAAKLGGILLAALTTAISFLLLAISTTPAVAAFGITVSLGVGLNVLLSAWLLKKEGAGREAV</sequence>
<dbReference type="InterPro" id="IPR050545">
    <property type="entry name" value="Mycobact_MmpL"/>
</dbReference>
<evidence type="ECO:0000256" key="6">
    <source>
        <dbReference type="SAM" id="Phobius"/>
    </source>
</evidence>
<reference evidence="8 9" key="1">
    <citation type="submission" date="2022-02" db="EMBL/GenBank/DDBJ databases">
        <title>Genome sequence data of Kingella unionensis sp. nov. strain CICC 24913 (CCUG 75125).</title>
        <authorList>
            <person name="Xiao M."/>
        </authorList>
    </citation>
    <scope>NUCLEOTIDE SEQUENCE [LARGE SCALE GENOMIC DNA]</scope>
    <source>
        <strain evidence="8 9">CICC 24913</strain>
    </source>
</reference>
<keyword evidence="3 6" id="KW-0812">Transmembrane</keyword>
<feature type="transmembrane region" description="Helical" evidence="6">
    <location>
        <begin position="365"/>
        <end position="384"/>
    </location>
</feature>
<keyword evidence="4 6" id="KW-1133">Transmembrane helix</keyword>
<evidence type="ECO:0000256" key="3">
    <source>
        <dbReference type="ARBA" id="ARBA00022692"/>
    </source>
</evidence>
<dbReference type="InterPro" id="IPR004869">
    <property type="entry name" value="MMPL_dom"/>
</dbReference>
<comment type="subcellular location">
    <subcellularLocation>
        <location evidence="1">Cell membrane</location>
        <topology evidence="1">Multi-pass membrane protein</topology>
    </subcellularLocation>
</comment>
<feature type="transmembrane region" description="Helical" evidence="6">
    <location>
        <begin position="737"/>
        <end position="759"/>
    </location>
</feature>
<dbReference type="RefSeq" id="WP_238748668.1">
    <property type="nucleotide sequence ID" value="NZ_JAKOOW010000078.1"/>
</dbReference>
<feature type="transmembrane region" description="Helical" evidence="6">
    <location>
        <begin position="269"/>
        <end position="288"/>
    </location>
</feature>
<evidence type="ECO:0000256" key="1">
    <source>
        <dbReference type="ARBA" id="ARBA00004651"/>
    </source>
</evidence>
<evidence type="ECO:0000313" key="8">
    <source>
        <dbReference type="EMBL" id="MCG6505101.1"/>
    </source>
</evidence>
<keyword evidence="9" id="KW-1185">Reference proteome</keyword>
<feature type="transmembrane region" description="Helical" evidence="6">
    <location>
        <begin position="681"/>
        <end position="700"/>
    </location>
</feature>
<organism evidence="8 9">
    <name type="scientific">Kingella pumchi</name>
    <dbReference type="NCBI Taxonomy" id="2779506"/>
    <lineage>
        <taxon>Bacteria</taxon>
        <taxon>Pseudomonadati</taxon>
        <taxon>Pseudomonadota</taxon>
        <taxon>Betaproteobacteria</taxon>
        <taxon>Neisseriales</taxon>
        <taxon>Neisseriaceae</taxon>
        <taxon>Kingella</taxon>
    </lineage>
</organism>
<evidence type="ECO:0000256" key="4">
    <source>
        <dbReference type="ARBA" id="ARBA00022989"/>
    </source>
</evidence>
<feature type="transmembrane region" description="Helical" evidence="6">
    <location>
        <begin position="294"/>
        <end position="314"/>
    </location>
</feature>
<dbReference type="SUPFAM" id="SSF82866">
    <property type="entry name" value="Multidrug efflux transporter AcrB transmembrane domain"/>
    <property type="match status" value="2"/>
</dbReference>
<dbReference type="PANTHER" id="PTHR33406">
    <property type="entry name" value="MEMBRANE PROTEIN MJ1562-RELATED"/>
    <property type="match status" value="1"/>
</dbReference>
<feature type="transmembrane region" description="Helical" evidence="6">
    <location>
        <begin position="712"/>
        <end position="731"/>
    </location>
</feature>
<feature type="transmembrane region" description="Helical" evidence="6">
    <location>
        <begin position="405"/>
        <end position="425"/>
    </location>
</feature>
<feature type="transmembrane region" description="Helical" evidence="6">
    <location>
        <begin position="656"/>
        <end position="675"/>
    </location>
</feature>
<keyword evidence="2" id="KW-1003">Cell membrane</keyword>
<dbReference type="EMBL" id="JAKOOW010000078">
    <property type="protein sequence ID" value="MCG6505101.1"/>
    <property type="molecule type" value="Genomic_DNA"/>
</dbReference>
<evidence type="ECO:0000256" key="5">
    <source>
        <dbReference type="ARBA" id="ARBA00023136"/>
    </source>
</evidence>
<feature type="transmembrane region" description="Helical" evidence="6">
    <location>
        <begin position="247"/>
        <end position="264"/>
    </location>
</feature>
<evidence type="ECO:0000259" key="7">
    <source>
        <dbReference type="Pfam" id="PF03176"/>
    </source>
</evidence>
<keyword evidence="5 6" id="KW-0472">Membrane</keyword>
<dbReference type="Gene3D" id="1.20.1640.10">
    <property type="entry name" value="Multidrug efflux transporter AcrB transmembrane domain"/>
    <property type="match status" value="1"/>
</dbReference>
<proteinExistence type="predicted"/>
<gene>
    <name evidence="8" type="ORF">MB824_11450</name>
</gene>
<feature type="transmembrane region" description="Helical" evidence="6">
    <location>
        <begin position="335"/>
        <end position="353"/>
    </location>
</feature>
<protein>
    <submittedName>
        <fullName evidence="8">MMPL family transporter</fullName>
    </submittedName>
</protein>
<dbReference type="Pfam" id="PF03176">
    <property type="entry name" value="MMPL"/>
    <property type="match status" value="1"/>
</dbReference>
<evidence type="ECO:0000256" key="2">
    <source>
        <dbReference type="ARBA" id="ARBA00022475"/>
    </source>
</evidence>